<dbReference type="EMBL" id="LFJN01000041">
    <property type="protein sequence ID" value="KPI35360.1"/>
    <property type="molecule type" value="Genomic_DNA"/>
</dbReference>
<proteinExistence type="predicted"/>
<feature type="region of interest" description="Disordered" evidence="1">
    <location>
        <begin position="44"/>
        <end position="64"/>
    </location>
</feature>
<comment type="caution">
    <text evidence="2">The sequence shown here is derived from an EMBL/GenBank/DDBJ whole genome shotgun (WGS) entry which is preliminary data.</text>
</comment>
<dbReference type="RefSeq" id="XP_017995323.1">
    <property type="nucleotide sequence ID" value="XM_018150533.1"/>
</dbReference>
<gene>
    <name evidence="2" type="ORF">AB675_9955</name>
</gene>
<feature type="compositionally biased region" description="Basic residues" evidence="1">
    <location>
        <begin position="54"/>
        <end position="64"/>
    </location>
</feature>
<sequence>MMKKDTTAVSIRTTSDSSSEQVLLGQGKKQSVFKKVVQAIKDIEPPEPVIPTHTNRKSMPKMGW</sequence>
<evidence type="ECO:0000256" key="1">
    <source>
        <dbReference type="SAM" id="MobiDB-lite"/>
    </source>
</evidence>
<protein>
    <submittedName>
        <fullName evidence="2">Uncharacterized protein</fullName>
    </submittedName>
</protein>
<dbReference type="AlphaFoldDB" id="A0A0N1HLG3"/>
<dbReference type="GeneID" id="28742413"/>
<evidence type="ECO:0000313" key="3">
    <source>
        <dbReference type="Proteomes" id="UP000038010"/>
    </source>
</evidence>
<keyword evidence="3" id="KW-1185">Reference proteome</keyword>
<reference evidence="2 3" key="1">
    <citation type="submission" date="2015-06" db="EMBL/GenBank/DDBJ databases">
        <title>Draft genome of the ant-associated black yeast Phialophora attae CBS 131958.</title>
        <authorList>
            <person name="Moreno L.F."/>
            <person name="Stielow B.J."/>
            <person name="de Hoog S."/>
            <person name="Vicente V.A."/>
            <person name="Weiss V.A."/>
            <person name="de Vries M."/>
            <person name="Cruz L.M."/>
            <person name="Souza E.M."/>
        </authorList>
    </citation>
    <scope>NUCLEOTIDE SEQUENCE [LARGE SCALE GENOMIC DNA]</scope>
    <source>
        <strain evidence="2 3">CBS 131958</strain>
    </source>
</reference>
<organism evidence="2 3">
    <name type="scientific">Cyphellophora attinorum</name>
    <dbReference type="NCBI Taxonomy" id="1664694"/>
    <lineage>
        <taxon>Eukaryota</taxon>
        <taxon>Fungi</taxon>
        <taxon>Dikarya</taxon>
        <taxon>Ascomycota</taxon>
        <taxon>Pezizomycotina</taxon>
        <taxon>Eurotiomycetes</taxon>
        <taxon>Chaetothyriomycetidae</taxon>
        <taxon>Chaetothyriales</taxon>
        <taxon>Cyphellophoraceae</taxon>
        <taxon>Cyphellophora</taxon>
    </lineage>
</organism>
<evidence type="ECO:0000313" key="2">
    <source>
        <dbReference type="EMBL" id="KPI35360.1"/>
    </source>
</evidence>
<feature type="compositionally biased region" description="Polar residues" evidence="1">
    <location>
        <begin position="7"/>
        <end position="21"/>
    </location>
</feature>
<accession>A0A0N1HLG3</accession>
<dbReference type="VEuPathDB" id="FungiDB:AB675_9955"/>
<name>A0A0N1HLG3_9EURO</name>
<feature type="region of interest" description="Disordered" evidence="1">
    <location>
        <begin position="1"/>
        <end position="27"/>
    </location>
</feature>
<dbReference type="Proteomes" id="UP000038010">
    <property type="component" value="Unassembled WGS sequence"/>
</dbReference>